<comment type="similarity">
    <text evidence="1">Belongs to the LysR transcriptional regulatory family.</text>
</comment>
<dbReference type="GO" id="GO:0003677">
    <property type="term" value="F:DNA binding"/>
    <property type="evidence" value="ECO:0007669"/>
    <property type="project" value="UniProtKB-KW"/>
</dbReference>
<keyword evidence="4" id="KW-0804">Transcription</keyword>
<dbReference type="Gene3D" id="1.10.10.10">
    <property type="entry name" value="Winged helix-like DNA-binding domain superfamily/Winged helix DNA-binding domain"/>
    <property type="match status" value="1"/>
</dbReference>
<accession>A0A0R1F3R0</accession>
<name>A0A0R1F3R0_9LACO</name>
<dbReference type="Pfam" id="PF03466">
    <property type="entry name" value="LysR_substrate"/>
    <property type="match status" value="1"/>
</dbReference>
<dbReference type="AlphaFoldDB" id="A0A0R1F3R0"/>
<dbReference type="InterPro" id="IPR000847">
    <property type="entry name" value="LysR_HTH_N"/>
</dbReference>
<dbReference type="PATRIC" id="fig|913848.6.peg.1260"/>
<dbReference type="SUPFAM" id="SSF53850">
    <property type="entry name" value="Periplasmic binding protein-like II"/>
    <property type="match status" value="1"/>
</dbReference>
<dbReference type="FunFam" id="1.10.10.10:FF:000001">
    <property type="entry name" value="LysR family transcriptional regulator"/>
    <property type="match status" value="1"/>
</dbReference>
<comment type="caution">
    <text evidence="6">The sequence shown here is derived from an EMBL/GenBank/DDBJ whole genome shotgun (WGS) entry which is preliminary data.</text>
</comment>
<evidence type="ECO:0000256" key="4">
    <source>
        <dbReference type="ARBA" id="ARBA00023163"/>
    </source>
</evidence>
<dbReference type="PRINTS" id="PR00039">
    <property type="entry name" value="HTHLYSR"/>
</dbReference>
<proteinExistence type="inferred from homology"/>
<organism evidence="6 7">
    <name type="scientific">Loigolactobacillus coryniformis subsp. coryniformis KCTC 3167 = DSM 20001</name>
    <dbReference type="NCBI Taxonomy" id="913848"/>
    <lineage>
        <taxon>Bacteria</taxon>
        <taxon>Bacillati</taxon>
        <taxon>Bacillota</taxon>
        <taxon>Bacilli</taxon>
        <taxon>Lactobacillales</taxon>
        <taxon>Lactobacillaceae</taxon>
        <taxon>Loigolactobacillus</taxon>
    </lineage>
</organism>
<gene>
    <name evidence="6" type="ORF">FD22_GL001223</name>
</gene>
<sequence>MIAMNLQQMRYVLAVAANGSFREAAKALYISQPSLSHGIKQLEQELDAPLFERTRQGTILTAAGQDFVASAQKIVQQVDHLQQHFTTTETEQHYFSVAGQHYDFIALAVCQVLKQYNDYRYIRIFESTALEVIKDVERYHSELGIIFLSDYNQSSLLRLFKQDELVYEELGIFQTHIFMRTAHPLAKKATISLADLVPYPQVRFTQEASYPDLAEDPLEAPTTGAVIATSDRATMSRIVARTDAYGSGSGILEAPEAQGLIMRPLQHSPKNRMIILRRKGHELSEIGQYFVTALRAYFASQHGSLFK</sequence>
<dbReference type="InterPro" id="IPR036390">
    <property type="entry name" value="WH_DNA-bd_sf"/>
</dbReference>
<evidence type="ECO:0000259" key="5">
    <source>
        <dbReference type="PROSITE" id="PS50931"/>
    </source>
</evidence>
<protein>
    <submittedName>
        <fullName evidence="6">LysR family transcriptional regulator</fullName>
    </submittedName>
</protein>
<dbReference type="Gene3D" id="3.40.190.290">
    <property type="match status" value="1"/>
</dbReference>
<dbReference type="InterPro" id="IPR005119">
    <property type="entry name" value="LysR_subst-bd"/>
</dbReference>
<dbReference type="Proteomes" id="UP000051181">
    <property type="component" value="Unassembled WGS sequence"/>
</dbReference>
<evidence type="ECO:0000313" key="7">
    <source>
        <dbReference type="Proteomes" id="UP000051181"/>
    </source>
</evidence>
<dbReference type="EMBL" id="AZCN01000031">
    <property type="protein sequence ID" value="KRK16508.1"/>
    <property type="molecule type" value="Genomic_DNA"/>
</dbReference>
<dbReference type="PANTHER" id="PTHR30346:SF0">
    <property type="entry name" value="HCA OPERON TRANSCRIPTIONAL ACTIVATOR HCAR"/>
    <property type="match status" value="1"/>
</dbReference>
<evidence type="ECO:0000313" key="6">
    <source>
        <dbReference type="EMBL" id="KRK16508.1"/>
    </source>
</evidence>
<dbReference type="PROSITE" id="PS50931">
    <property type="entry name" value="HTH_LYSR"/>
    <property type="match status" value="1"/>
</dbReference>
<keyword evidence="3" id="KW-0238">DNA-binding</keyword>
<feature type="domain" description="HTH lysR-type" evidence="5">
    <location>
        <begin position="4"/>
        <end position="61"/>
    </location>
</feature>
<dbReference type="GO" id="GO:0032993">
    <property type="term" value="C:protein-DNA complex"/>
    <property type="evidence" value="ECO:0007669"/>
    <property type="project" value="TreeGrafter"/>
</dbReference>
<evidence type="ECO:0000256" key="1">
    <source>
        <dbReference type="ARBA" id="ARBA00009437"/>
    </source>
</evidence>
<dbReference type="PANTHER" id="PTHR30346">
    <property type="entry name" value="TRANSCRIPTIONAL DUAL REGULATOR HCAR-RELATED"/>
    <property type="match status" value="1"/>
</dbReference>
<reference evidence="6 7" key="1">
    <citation type="journal article" date="2015" name="Genome Announc.">
        <title>Expanding the biotechnology potential of lactobacilli through comparative genomics of 213 strains and associated genera.</title>
        <authorList>
            <person name="Sun Z."/>
            <person name="Harris H.M."/>
            <person name="McCann A."/>
            <person name="Guo C."/>
            <person name="Argimon S."/>
            <person name="Zhang W."/>
            <person name="Yang X."/>
            <person name="Jeffery I.B."/>
            <person name="Cooney J.C."/>
            <person name="Kagawa T.F."/>
            <person name="Liu W."/>
            <person name="Song Y."/>
            <person name="Salvetti E."/>
            <person name="Wrobel A."/>
            <person name="Rasinkangas P."/>
            <person name="Parkhill J."/>
            <person name="Rea M.C."/>
            <person name="O'Sullivan O."/>
            <person name="Ritari J."/>
            <person name="Douillard F.P."/>
            <person name="Paul Ross R."/>
            <person name="Yang R."/>
            <person name="Briner A.E."/>
            <person name="Felis G.E."/>
            <person name="de Vos W.M."/>
            <person name="Barrangou R."/>
            <person name="Klaenhammer T.R."/>
            <person name="Caufield P.W."/>
            <person name="Cui Y."/>
            <person name="Zhang H."/>
            <person name="O'Toole P.W."/>
        </authorList>
    </citation>
    <scope>NUCLEOTIDE SEQUENCE [LARGE SCALE GENOMIC DNA]</scope>
    <source>
        <strain evidence="6 7">DSM 20001</strain>
    </source>
</reference>
<dbReference type="SUPFAM" id="SSF46785">
    <property type="entry name" value="Winged helix' DNA-binding domain"/>
    <property type="match status" value="1"/>
</dbReference>
<dbReference type="GO" id="GO:0003700">
    <property type="term" value="F:DNA-binding transcription factor activity"/>
    <property type="evidence" value="ECO:0007669"/>
    <property type="project" value="InterPro"/>
</dbReference>
<keyword evidence="2" id="KW-0805">Transcription regulation</keyword>
<evidence type="ECO:0000256" key="2">
    <source>
        <dbReference type="ARBA" id="ARBA00023015"/>
    </source>
</evidence>
<evidence type="ECO:0000256" key="3">
    <source>
        <dbReference type="ARBA" id="ARBA00023125"/>
    </source>
</evidence>
<dbReference type="InterPro" id="IPR036388">
    <property type="entry name" value="WH-like_DNA-bd_sf"/>
</dbReference>
<dbReference type="eggNOG" id="COG0583">
    <property type="taxonomic scope" value="Bacteria"/>
</dbReference>
<dbReference type="Pfam" id="PF00126">
    <property type="entry name" value="HTH_1"/>
    <property type="match status" value="1"/>
</dbReference>